<dbReference type="InterPro" id="IPR014729">
    <property type="entry name" value="Rossmann-like_a/b/a_fold"/>
</dbReference>
<sequence length="438" mass="50106">MSMLNVVARIDKDDNFSVDSQDMHYNLYDNNIFTYTFWNEDYCDFQRFFSKSGLDLFYISLIVYGLDRIIPRDKADDCWSRDIKVYLPVFNIKIWSENKNLLQELLNFLSGDTWEFEFRERNNFTESELKVKNKMESSKTKINDTSKICMFSGGLDSFIGAIDLIEQTGTSDIKFVSHYGGGKGVIEYQKALTTSIINEYNLSQDNFKSFYASAKNGVEDTTRTRSFMFFAHAIVLATTMNKKIKLIIPENGLISLNIPLTNSRLGSSSTRTTHPYYILLLERLIINLNIDIEIENPYQFKTKGEMILESRNIEFLKSNIGNTMSCSHPDQGRMSGDKVTSHCGYCLPCVIRRASILKAKITDTSRYRDIDFTSGPTAKTSLLSYKIGVQKFNEKLSFLKIQNSGPVTSNIEDFIGVYNRGMNELANLLGEYNESILS</sequence>
<proteinExistence type="predicted"/>
<protein>
    <submittedName>
        <fullName evidence="1">ATPase</fullName>
    </submittedName>
</protein>
<gene>
    <name evidence="1" type="ORF">FZC80_14290</name>
</gene>
<dbReference type="InterPro" id="IPR049676">
    <property type="entry name" value="QatC"/>
</dbReference>
<evidence type="ECO:0000313" key="2">
    <source>
        <dbReference type="Proteomes" id="UP000325054"/>
    </source>
</evidence>
<dbReference type="OrthoDB" id="9789567at2"/>
<comment type="caution">
    <text evidence="1">The sequence shown here is derived from an EMBL/GenBank/DDBJ whole genome shotgun (WGS) entry which is preliminary data.</text>
</comment>
<dbReference type="EMBL" id="VTEW01000011">
    <property type="protein sequence ID" value="TYS77011.1"/>
    <property type="molecule type" value="Genomic_DNA"/>
</dbReference>
<dbReference type="RefSeq" id="WP_148992224.1">
    <property type="nucleotide sequence ID" value="NZ_VTEW01000011.1"/>
</dbReference>
<dbReference type="SUPFAM" id="SSF52402">
    <property type="entry name" value="Adenine nucleotide alpha hydrolases-like"/>
    <property type="match status" value="1"/>
</dbReference>
<dbReference type="NCBIfam" id="NF041925">
    <property type="entry name" value="QatC"/>
    <property type="match status" value="1"/>
</dbReference>
<dbReference type="Gene3D" id="3.40.50.620">
    <property type="entry name" value="HUPs"/>
    <property type="match status" value="1"/>
</dbReference>
<reference evidence="1 2" key="1">
    <citation type="submission" date="2019-08" db="EMBL/GenBank/DDBJ databases">
        <title>Bacillus genomes from the desert of Cuatro Cienegas, Coahuila.</title>
        <authorList>
            <person name="Olmedo-Alvarez G."/>
        </authorList>
    </citation>
    <scope>NUCLEOTIDE SEQUENCE [LARGE SCALE GENOMIC DNA]</scope>
    <source>
        <strain evidence="1 2">CH451a_14T</strain>
    </source>
</reference>
<dbReference type="Proteomes" id="UP000325054">
    <property type="component" value="Unassembled WGS sequence"/>
</dbReference>
<organism evidence="1 2">
    <name type="scientific">Rossellomorea aquimaris</name>
    <dbReference type="NCBI Taxonomy" id="189382"/>
    <lineage>
        <taxon>Bacteria</taxon>
        <taxon>Bacillati</taxon>
        <taxon>Bacillota</taxon>
        <taxon>Bacilli</taxon>
        <taxon>Bacillales</taxon>
        <taxon>Bacillaceae</taxon>
        <taxon>Rossellomorea</taxon>
    </lineage>
</organism>
<dbReference type="AlphaFoldDB" id="A0A5D4TQA2"/>
<name>A0A5D4TQA2_9BACI</name>
<evidence type="ECO:0000313" key="1">
    <source>
        <dbReference type="EMBL" id="TYS77011.1"/>
    </source>
</evidence>
<accession>A0A5D4TQA2</accession>